<feature type="region of interest" description="Disordered" evidence="2">
    <location>
        <begin position="20"/>
        <end position="51"/>
    </location>
</feature>
<evidence type="ECO:0000313" key="4">
    <source>
        <dbReference type="Proteomes" id="UP000027586"/>
    </source>
</evidence>
<keyword evidence="1" id="KW-0175">Coiled coil</keyword>
<dbReference type="AlphaFoldDB" id="A0A068RHU2"/>
<feature type="compositionally biased region" description="Polar residues" evidence="2">
    <location>
        <begin position="111"/>
        <end position="120"/>
    </location>
</feature>
<name>A0A068RHU2_9FUNG</name>
<proteinExistence type="predicted"/>
<reference evidence="3" key="1">
    <citation type="submission" date="2013-08" db="EMBL/GenBank/DDBJ databases">
        <title>Gene expansion shapes genome architecture in the human pathogen Lichtheimia corymbifera: an evolutionary genomics analysis in the ancient terrestrial Mucorales (Mucoromycotina).</title>
        <authorList>
            <person name="Schwartze V.U."/>
            <person name="Winter S."/>
            <person name="Shelest E."/>
            <person name="Marcet-Houben M."/>
            <person name="Horn F."/>
            <person name="Wehner S."/>
            <person name="Hoffmann K."/>
            <person name="Riege K."/>
            <person name="Sammeth M."/>
            <person name="Nowrousian M."/>
            <person name="Valiante V."/>
            <person name="Linde J."/>
            <person name="Jacobsen I.D."/>
            <person name="Marz M."/>
            <person name="Brakhage A.A."/>
            <person name="Gabaldon T."/>
            <person name="Bocker S."/>
            <person name="Voigt K."/>
        </authorList>
    </citation>
    <scope>NUCLEOTIDE SEQUENCE [LARGE SCALE GENOMIC DNA]</scope>
    <source>
        <strain evidence="3">FSU 9682</strain>
    </source>
</reference>
<evidence type="ECO:0008006" key="5">
    <source>
        <dbReference type="Google" id="ProtNLM"/>
    </source>
</evidence>
<dbReference type="VEuPathDB" id="FungiDB:LCOR_01251.1"/>
<feature type="coiled-coil region" evidence="1">
    <location>
        <begin position="161"/>
        <end position="297"/>
    </location>
</feature>
<evidence type="ECO:0000256" key="2">
    <source>
        <dbReference type="SAM" id="MobiDB-lite"/>
    </source>
</evidence>
<feature type="compositionally biased region" description="Low complexity" evidence="2">
    <location>
        <begin position="94"/>
        <end position="110"/>
    </location>
</feature>
<sequence length="385" mass="43821">MSTLAGNGYEMLKFWKMFDTGPSTPSQQDMSKKSSSSLQARQRNDSVASLKAQHRASAYFAMPTTTTSNDSITQQRHQSCIFSSSSIQLLNNESSMQQQQQQQRSSPSCSKPTQEGSNTSREWQVIEAATAAAAVGNVHCSSSSTASTETTNTTATATVLYKNTDDEIISLRAELEKEKSTVVALRKQNQAMTENMTKLEITNKENAAKLEEMEREKDNQVQDMDLLLRKMKTTAEDARKWSFEAKRYKEEMEALRVSAQHEKAAWKTRMREKDRIIGTLNSRLAQLEQEVMVVRQDPHPTALYSHGQTEEMMHPPTPLPGGLLLDHELRELTHEKERLQSVYGKIPIQVVNRHQRHQKEELEEQMHKIDGQLSRIRQKIKRTVL</sequence>
<dbReference type="OrthoDB" id="2266021at2759"/>
<feature type="compositionally biased region" description="Polar residues" evidence="2">
    <location>
        <begin position="38"/>
        <end position="47"/>
    </location>
</feature>
<dbReference type="EMBL" id="CBTN010000003">
    <property type="protein sequence ID" value="CDH49509.1"/>
    <property type="molecule type" value="Genomic_DNA"/>
</dbReference>
<evidence type="ECO:0000256" key="1">
    <source>
        <dbReference type="SAM" id="Coils"/>
    </source>
</evidence>
<feature type="region of interest" description="Disordered" evidence="2">
    <location>
        <begin position="92"/>
        <end position="120"/>
    </location>
</feature>
<feature type="coiled-coil region" evidence="1">
    <location>
        <begin position="352"/>
        <end position="379"/>
    </location>
</feature>
<accession>A0A068RHU2</accession>
<evidence type="ECO:0000313" key="3">
    <source>
        <dbReference type="EMBL" id="CDH49509.1"/>
    </source>
</evidence>
<protein>
    <recommendedName>
        <fullName evidence="5">Enkurin domain-containing protein</fullName>
    </recommendedName>
</protein>
<dbReference type="Proteomes" id="UP000027586">
    <property type="component" value="Unassembled WGS sequence"/>
</dbReference>
<organism evidence="3 4">
    <name type="scientific">Lichtheimia corymbifera JMRC:FSU:9682</name>
    <dbReference type="NCBI Taxonomy" id="1263082"/>
    <lineage>
        <taxon>Eukaryota</taxon>
        <taxon>Fungi</taxon>
        <taxon>Fungi incertae sedis</taxon>
        <taxon>Mucoromycota</taxon>
        <taxon>Mucoromycotina</taxon>
        <taxon>Mucoromycetes</taxon>
        <taxon>Mucorales</taxon>
        <taxon>Lichtheimiaceae</taxon>
        <taxon>Lichtheimia</taxon>
    </lineage>
</organism>
<gene>
    <name evidence="3" type="ORF">LCOR_01251.1</name>
</gene>
<comment type="caution">
    <text evidence="3">The sequence shown here is derived from an EMBL/GenBank/DDBJ whole genome shotgun (WGS) entry which is preliminary data.</text>
</comment>
<dbReference type="STRING" id="1263082.A0A068RHU2"/>
<keyword evidence="4" id="KW-1185">Reference proteome</keyword>